<keyword evidence="1" id="KW-0472">Membrane</keyword>
<proteinExistence type="predicted"/>
<dbReference type="Proteomes" id="UP000011820">
    <property type="component" value="Chromosome"/>
</dbReference>
<feature type="domain" description="Antitoxin SocA-like Panacea" evidence="2">
    <location>
        <begin position="41"/>
        <end position="135"/>
    </location>
</feature>
<dbReference type="GeneID" id="93077246"/>
<keyword evidence="1" id="KW-1133">Transmembrane helix</keyword>
<evidence type="ECO:0000313" key="3">
    <source>
        <dbReference type="EMBL" id="AGH17252.1"/>
    </source>
</evidence>
<dbReference type="EMBL" id="CP004005">
    <property type="protein sequence ID" value="AGH17252.1"/>
    <property type="molecule type" value="Genomic_DNA"/>
</dbReference>
<name>A0ABM5NGF2_LIBAS</name>
<evidence type="ECO:0000259" key="2">
    <source>
        <dbReference type="Pfam" id="PF13274"/>
    </source>
</evidence>
<dbReference type="InterPro" id="IPR018247">
    <property type="entry name" value="EF_Hand_1_Ca_BS"/>
</dbReference>
<evidence type="ECO:0000256" key="1">
    <source>
        <dbReference type="SAM" id="Phobius"/>
    </source>
</evidence>
<dbReference type="PROSITE" id="PS00018">
    <property type="entry name" value="EF_HAND_1"/>
    <property type="match status" value="1"/>
</dbReference>
<dbReference type="Pfam" id="PF13274">
    <property type="entry name" value="SocA_Panacea"/>
    <property type="match status" value="1"/>
</dbReference>
<feature type="transmembrane region" description="Helical" evidence="1">
    <location>
        <begin position="239"/>
        <end position="259"/>
    </location>
</feature>
<sequence>MKKRTFTQTNPPYSTIAVANFFIDKGVKYSIPIDHLKIQQFIYLTHCDVVLQKKKSMLDEEPQAWKQGPVFVGVYHRFKYFDSHPIEVIMDLSFRIFPKIANQEIGEIMESIWNKYQSHSTEQLQEIVQEENKTWRRLYDPNDPNTNRTITVEEITKMADGSNISPENVVEQIKKPVRFDSDSEFATLESQLVKGFKSMPPQLTKEFQEAQVQIKKDSAIARSIQESNIMRFAYSNRSFWVTIVWITIIVAFLLTQIINSNVFAQLCESKYIATVVSLSAIICGFWAIVGKGLFGVHNDTQP</sequence>
<protein>
    <submittedName>
        <fullName evidence="3">Phage-associated protein</fullName>
    </submittedName>
</protein>
<dbReference type="RefSeq" id="WP_015452847.1">
    <property type="nucleotide sequence ID" value="NC_020549.1"/>
</dbReference>
<evidence type="ECO:0000313" key="4">
    <source>
        <dbReference type="Proteomes" id="UP000011820"/>
    </source>
</evidence>
<keyword evidence="1" id="KW-0812">Transmembrane</keyword>
<accession>A0ABM5NGF2</accession>
<keyword evidence="4" id="KW-1185">Reference proteome</keyword>
<reference evidence="3 4" key="1">
    <citation type="journal article" date="2013" name="Genome Announc.">
        <title>Complete Genome Sequence of a Chinese Strain of 'Candidatus Liberibacter asiaticus'.</title>
        <authorList>
            <person name="Lin H."/>
            <person name="Han C.S."/>
            <person name="Liu B."/>
            <person name="Lou B."/>
            <person name="Bai X."/>
            <person name="Deng C."/>
            <person name="Civerolo E.L."/>
            <person name="Gupta G."/>
        </authorList>
    </citation>
    <scope>NUCLEOTIDE SEQUENCE [LARGE SCALE GENOMIC DNA]</scope>
    <source>
        <strain evidence="4">gxpsy</strain>
    </source>
</reference>
<gene>
    <name evidence="3" type="ORF">WSI_04410</name>
</gene>
<organism evidence="3 4">
    <name type="scientific">Candidatus Liberibacter asiaticus str. gxpsy</name>
    <dbReference type="NCBI Taxonomy" id="1174529"/>
    <lineage>
        <taxon>Bacteria</taxon>
        <taxon>Pseudomonadati</taxon>
        <taxon>Pseudomonadota</taxon>
        <taxon>Alphaproteobacteria</taxon>
        <taxon>Hyphomicrobiales</taxon>
        <taxon>Rhizobiaceae</taxon>
        <taxon>Liberibacter</taxon>
    </lineage>
</organism>
<dbReference type="InterPro" id="IPR025272">
    <property type="entry name" value="SocA_Panacea"/>
</dbReference>
<feature type="transmembrane region" description="Helical" evidence="1">
    <location>
        <begin position="271"/>
        <end position="289"/>
    </location>
</feature>